<dbReference type="InterPro" id="IPR009091">
    <property type="entry name" value="RCC1/BLIP-II"/>
</dbReference>
<dbReference type="KEGG" id="abut:Ami103574_12235"/>
<dbReference type="Gene3D" id="2.130.10.30">
    <property type="entry name" value="Regulator of chromosome condensation 1/beta-lactamase-inhibitor protein II"/>
    <property type="match status" value="2"/>
</dbReference>
<keyword evidence="3" id="KW-0732">Signal</keyword>
<dbReference type="SUPFAM" id="SSF50985">
    <property type="entry name" value="RCC1/BLIP-II"/>
    <property type="match status" value="1"/>
</dbReference>
<feature type="signal peptide" evidence="3">
    <location>
        <begin position="1"/>
        <end position="26"/>
    </location>
</feature>
<sequence length="1384" mass="156579">MHKCKKALIFIVTLSLILSNFQFGFADQKLIYEDKENAKPKTNSFESKEDIKAVTVLNNKSQLTTNSSIELSDDSADGKYSLKVSVGNDRTANSCYIDLMTFNSSEELMANQFGKMKLYVKPAQNAKELTVLIDDKTTRSFKVGDRLKSGQWNEIEIDLSLLDSWHNINNVKAMINQNSVWYFDKIELKREKSFDLERLSQASFKSATAEQHNILYYGQSTLNNSMEHGKLSGIKISEDTRNSSESGTIKLKDGIISKIAEDRLKASKDGRYLYYIKSNDGFYKYDRQTQEEILIRKPEVKLDGPSQRVNSFDVNSDTQNIVSNIVDEYTPWVEVSNANGKSLGLKKDGTVWEWTLRFFPDVHCISKQIGGLTGVKSISAGPNHCLALKKDGTVWAWGKNFQGELGNGTTVETETPIRVSNLTDVVSVSAGDNFSCAVKKDGTVWIWGKSDLNDIQKLPTQVLSLKDDNIVSVCAFASYGLAFANDGFYFINGKSKGVNLYKKNDIASPFLISRGNNHLLVLDKQKNVWSFGDNSKGQLGIETTNSGIALNKITNLSNIISITAGYDTSYAIKKDGTIWEWGSSHKGEFLYIPKQQDFSGKKIIAVEDTIGITKFLTNDNRAIYYNKFKDGIDLTNNIDINGQKVTDIGAQYKVDKLQYLSNDILMLKENQYIMNEFDKDIETGIYRYKLFEIKNNGITENIISEDEYLNYLSMNGNQEKYFSYKKEQEKDENAYIISKYGVDRTFTDRGNEVVVTHTNTKGEKVTENVVTLKSYIQAIIENPGKDLLIVKTKPNTKTIIQNTTKNKTNETSTTTSSSTSTAINVPVPINQNTRVDGTKTDSESTSTTVKSVGELSPESTTITNSVQTQEKYDWYAIDVNKKTATLLNFDYDNGTVIGISDNENIVEITYVADSMIFTYRYDRLSGKIVNDESGLENVKFNIYLNTKGPDGGYLKTKLTSLKANVIDIKANSKADTAFVKLQDQKWYMVDAKTKSARELKIDLNDPEIIYVSENNKLYLYDANSRYMIFDVQTEEMKDIRPADADIDKYLVAEDGRQIIYKTTNNELKVKYLDEITEAAGQYYLLSFDGKCTFQSYKNGRWVTVPNPNNLTDESFEKYGMSLLEMNALNSEDFNKLYINDRQIYSVDVAAMIKSGAYYGSQNIRQIRCFINEDDMDSKLYGQKTYMAKEENISLDNVRKINGINAVESVNLPTEYVYFLKKGDKYLTYNEEGEFSEGDSIDSLLKDVRKNWIDLKLAGMTKAELINIPAEALTKEFLTDATSEAVMGIVYAAKLDDGDIAKYKVAFRLSTTENYFESENLKIVIQQNDGKTKEYSNLSKVQVEDFMEWVAGRQVNQGPIFYRLKSGNTNEFINYYMIVNVTVQE</sequence>
<dbReference type="PANTHER" id="PTHR22870">
    <property type="entry name" value="REGULATOR OF CHROMOSOME CONDENSATION"/>
    <property type="match status" value="1"/>
</dbReference>
<reference evidence="4 5" key="1">
    <citation type="submission" date="2020-02" db="EMBL/GenBank/DDBJ databases">
        <authorList>
            <person name="Kim Y.B."/>
            <person name="Roh S.W."/>
        </authorList>
    </citation>
    <scope>NUCLEOTIDE SEQUENCE [LARGE SCALE GENOMIC DNA]</scope>
    <source>
        <strain evidence="4 5">DSM 103574</strain>
    </source>
</reference>
<dbReference type="Pfam" id="PF13540">
    <property type="entry name" value="RCC1_2"/>
    <property type="match status" value="1"/>
</dbReference>
<feature type="compositionally biased region" description="Low complexity" evidence="2">
    <location>
        <begin position="802"/>
        <end position="824"/>
    </location>
</feature>
<protein>
    <submittedName>
        <fullName evidence="4">Uncharacterized protein</fullName>
    </submittedName>
</protein>
<gene>
    <name evidence="4" type="ORF">Ami103574_12235</name>
</gene>
<proteinExistence type="predicted"/>
<feature type="region of interest" description="Disordered" evidence="2">
    <location>
        <begin position="802"/>
        <end position="856"/>
    </location>
</feature>
<evidence type="ECO:0000256" key="2">
    <source>
        <dbReference type="SAM" id="MobiDB-lite"/>
    </source>
</evidence>
<dbReference type="PRINTS" id="PR00633">
    <property type="entry name" value="RCCNDNSATION"/>
</dbReference>
<evidence type="ECO:0000313" key="4">
    <source>
        <dbReference type="EMBL" id="QIB70018.1"/>
    </source>
</evidence>
<evidence type="ECO:0000256" key="3">
    <source>
        <dbReference type="SAM" id="SignalP"/>
    </source>
</evidence>
<organism evidence="4 5">
    <name type="scientific">Aminipila butyrica</name>
    <dbReference type="NCBI Taxonomy" id="433296"/>
    <lineage>
        <taxon>Bacteria</taxon>
        <taxon>Bacillati</taxon>
        <taxon>Bacillota</taxon>
        <taxon>Clostridia</taxon>
        <taxon>Peptostreptococcales</taxon>
        <taxon>Anaerovoracaceae</taxon>
        <taxon>Aminipila</taxon>
    </lineage>
</organism>
<dbReference type="InterPro" id="IPR011047">
    <property type="entry name" value="Quinoprotein_ADH-like_sf"/>
</dbReference>
<dbReference type="InterPro" id="IPR051210">
    <property type="entry name" value="Ub_ligase/GEF_domain"/>
</dbReference>
<evidence type="ECO:0000313" key="5">
    <source>
        <dbReference type="Proteomes" id="UP000466848"/>
    </source>
</evidence>
<feature type="chain" id="PRO_5032836371" evidence="3">
    <location>
        <begin position="27"/>
        <end position="1384"/>
    </location>
</feature>
<keyword evidence="5" id="KW-1185">Reference proteome</keyword>
<dbReference type="InterPro" id="IPR000408">
    <property type="entry name" value="Reg_chr_condens"/>
</dbReference>
<accession>A0A858BY34</accession>
<dbReference type="RefSeq" id="WP_163067258.1">
    <property type="nucleotide sequence ID" value="NZ_CP048649.1"/>
</dbReference>
<dbReference type="SUPFAM" id="SSF50998">
    <property type="entry name" value="Quinoprotein alcohol dehydrogenase-like"/>
    <property type="match status" value="1"/>
</dbReference>
<dbReference type="EMBL" id="CP048649">
    <property type="protein sequence ID" value="QIB70018.1"/>
    <property type="molecule type" value="Genomic_DNA"/>
</dbReference>
<dbReference type="Pfam" id="PF00415">
    <property type="entry name" value="RCC1"/>
    <property type="match status" value="1"/>
</dbReference>
<dbReference type="PANTHER" id="PTHR22870:SF408">
    <property type="entry name" value="OS09G0560450 PROTEIN"/>
    <property type="match status" value="1"/>
</dbReference>
<name>A0A858BY34_9FIRM</name>
<dbReference type="Proteomes" id="UP000466848">
    <property type="component" value="Chromosome"/>
</dbReference>
<evidence type="ECO:0000256" key="1">
    <source>
        <dbReference type="ARBA" id="ARBA00022737"/>
    </source>
</evidence>
<keyword evidence="1" id="KW-0677">Repeat</keyword>
<dbReference type="PROSITE" id="PS50012">
    <property type="entry name" value="RCC1_3"/>
    <property type="match status" value="2"/>
</dbReference>